<feature type="domain" description="EamA" evidence="8">
    <location>
        <begin position="154"/>
        <end position="294"/>
    </location>
</feature>
<feature type="transmembrane region" description="Helical" evidence="7">
    <location>
        <begin position="125"/>
        <end position="143"/>
    </location>
</feature>
<name>A0A3T1DDS3_9BACL</name>
<keyword evidence="4 7" id="KW-0812">Transmembrane</keyword>
<comment type="subcellular location">
    <subcellularLocation>
        <location evidence="1">Cell membrane</location>
        <topology evidence="1">Multi-pass membrane protein</topology>
    </subcellularLocation>
</comment>
<keyword evidence="5 7" id="KW-1133">Transmembrane helix</keyword>
<dbReference type="AlphaFoldDB" id="A0A3T1DDS3"/>
<keyword evidence="3" id="KW-1003">Cell membrane</keyword>
<dbReference type="SUPFAM" id="SSF103481">
    <property type="entry name" value="Multidrug resistance efflux transporter EmrE"/>
    <property type="match status" value="2"/>
</dbReference>
<feature type="transmembrane region" description="Helical" evidence="7">
    <location>
        <begin position="12"/>
        <end position="34"/>
    </location>
</feature>
<feature type="domain" description="EamA" evidence="8">
    <location>
        <begin position="8"/>
        <end position="141"/>
    </location>
</feature>
<evidence type="ECO:0000256" key="6">
    <source>
        <dbReference type="ARBA" id="ARBA00023136"/>
    </source>
</evidence>
<accession>A0A3T1DDS3</accession>
<keyword evidence="10" id="KW-1185">Reference proteome</keyword>
<evidence type="ECO:0000313" key="10">
    <source>
        <dbReference type="Proteomes" id="UP000289856"/>
    </source>
</evidence>
<evidence type="ECO:0000256" key="5">
    <source>
        <dbReference type="ARBA" id="ARBA00022989"/>
    </source>
</evidence>
<dbReference type="PANTHER" id="PTHR32322">
    <property type="entry name" value="INNER MEMBRANE TRANSPORTER"/>
    <property type="match status" value="1"/>
</dbReference>
<evidence type="ECO:0000256" key="2">
    <source>
        <dbReference type="ARBA" id="ARBA00007362"/>
    </source>
</evidence>
<feature type="transmembrane region" description="Helical" evidence="7">
    <location>
        <begin position="254"/>
        <end position="273"/>
    </location>
</feature>
<dbReference type="GO" id="GO:0005886">
    <property type="term" value="C:plasma membrane"/>
    <property type="evidence" value="ECO:0007669"/>
    <property type="project" value="UniProtKB-SubCell"/>
</dbReference>
<sequence>MMSSPLKKAYYAAILYAGIIGFSFLFVKLALAVSHPIDMLAHRFTLSFGLAALLVFLSNNRPQFKLKDLIKLLPLAIFYPSMFFAFQTYGLFYISSSEAGIIQATIPILTMVLAAYFLKEHSTLLQISCIVLSVSGVVYIFVMKGAQMEIGDFKGSLFILLSAVSSAAYNVMARTLSRKYRAMDITVMMMGIGFLVFNGMSVIRHVSEGTLSHYFDPLADPIFIVSIIYLGVMSSLVTSFLTNYALSHMEASQMGVFVNFSTLVTIAAGVIFLDEKLSYFYFVGAFLIIGGVVGTQALSYRKSRFSQGI</sequence>
<dbReference type="KEGG" id="cohn:KCTCHS21_57150"/>
<dbReference type="OrthoDB" id="1682095at2"/>
<dbReference type="Proteomes" id="UP000289856">
    <property type="component" value="Chromosome"/>
</dbReference>
<feature type="transmembrane region" description="Helical" evidence="7">
    <location>
        <begin position="100"/>
        <end position="118"/>
    </location>
</feature>
<proteinExistence type="inferred from homology"/>
<feature type="transmembrane region" description="Helical" evidence="7">
    <location>
        <begin position="223"/>
        <end position="242"/>
    </location>
</feature>
<comment type="similarity">
    <text evidence="2">Belongs to the EamA transporter family.</text>
</comment>
<feature type="transmembrane region" description="Helical" evidence="7">
    <location>
        <begin position="185"/>
        <end position="203"/>
    </location>
</feature>
<reference evidence="9 10" key="1">
    <citation type="submission" date="2019-01" db="EMBL/GenBank/DDBJ databases">
        <title>Complete genome sequence of Cohnella hallensis HS21 isolated from Korean fir (Abies koreana) rhizospheric soil.</title>
        <authorList>
            <person name="Jiang L."/>
            <person name="Kang S.W."/>
            <person name="Kim S."/>
            <person name="Jung J."/>
            <person name="Kim C.Y."/>
            <person name="Kim D.H."/>
            <person name="Kim S.W."/>
            <person name="Lee J."/>
        </authorList>
    </citation>
    <scope>NUCLEOTIDE SEQUENCE [LARGE SCALE GENOMIC DNA]</scope>
    <source>
        <strain evidence="9 10">HS21</strain>
    </source>
</reference>
<dbReference type="PANTHER" id="PTHR32322:SF18">
    <property type="entry name" value="S-ADENOSYLMETHIONINE_S-ADENOSYLHOMOCYSTEINE TRANSPORTER"/>
    <property type="match status" value="1"/>
</dbReference>
<evidence type="ECO:0000256" key="4">
    <source>
        <dbReference type="ARBA" id="ARBA00022692"/>
    </source>
</evidence>
<dbReference type="InterPro" id="IPR037185">
    <property type="entry name" value="EmrE-like"/>
</dbReference>
<dbReference type="InterPro" id="IPR000620">
    <property type="entry name" value="EamA_dom"/>
</dbReference>
<evidence type="ECO:0000256" key="7">
    <source>
        <dbReference type="SAM" id="Phobius"/>
    </source>
</evidence>
<keyword evidence="6 7" id="KW-0472">Membrane</keyword>
<dbReference type="EMBL" id="AP019400">
    <property type="protein sequence ID" value="BBI36316.1"/>
    <property type="molecule type" value="Genomic_DNA"/>
</dbReference>
<evidence type="ECO:0000256" key="1">
    <source>
        <dbReference type="ARBA" id="ARBA00004651"/>
    </source>
</evidence>
<dbReference type="InterPro" id="IPR050638">
    <property type="entry name" value="AA-Vitamin_Transporters"/>
</dbReference>
<gene>
    <name evidence="9" type="ORF">KCTCHS21_57150</name>
</gene>
<evidence type="ECO:0000259" key="8">
    <source>
        <dbReference type="Pfam" id="PF00892"/>
    </source>
</evidence>
<feature type="transmembrane region" description="Helical" evidence="7">
    <location>
        <begin position="155"/>
        <end position="173"/>
    </location>
</feature>
<feature type="transmembrane region" description="Helical" evidence="7">
    <location>
        <begin position="69"/>
        <end position="94"/>
    </location>
</feature>
<dbReference type="Pfam" id="PF00892">
    <property type="entry name" value="EamA"/>
    <property type="match status" value="2"/>
</dbReference>
<feature type="transmembrane region" description="Helical" evidence="7">
    <location>
        <begin position="40"/>
        <end position="57"/>
    </location>
</feature>
<organism evidence="9 10">
    <name type="scientific">Cohnella abietis</name>
    <dbReference type="NCBI Taxonomy" id="2507935"/>
    <lineage>
        <taxon>Bacteria</taxon>
        <taxon>Bacillati</taxon>
        <taxon>Bacillota</taxon>
        <taxon>Bacilli</taxon>
        <taxon>Bacillales</taxon>
        <taxon>Paenibacillaceae</taxon>
        <taxon>Cohnella</taxon>
    </lineage>
</organism>
<evidence type="ECO:0000256" key="3">
    <source>
        <dbReference type="ARBA" id="ARBA00022475"/>
    </source>
</evidence>
<protein>
    <submittedName>
        <fullName evidence="9">Transporter</fullName>
    </submittedName>
</protein>
<feature type="transmembrane region" description="Helical" evidence="7">
    <location>
        <begin position="279"/>
        <end position="300"/>
    </location>
</feature>
<evidence type="ECO:0000313" key="9">
    <source>
        <dbReference type="EMBL" id="BBI36316.1"/>
    </source>
</evidence>